<organism evidence="8 9">
    <name type="scientific">Furfurilactobacillus rossiae DSM 15814</name>
    <dbReference type="NCBI Taxonomy" id="1114972"/>
    <lineage>
        <taxon>Bacteria</taxon>
        <taxon>Bacillati</taxon>
        <taxon>Bacillota</taxon>
        <taxon>Bacilli</taxon>
        <taxon>Lactobacillales</taxon>
        <taxon>Lactobacillaceae</taxon>
        <taxon>Furfurilactobacillus</taxon>
    </lineage>
</organism>
<dbReference type="SUPFAM" id="SSF55620">
    <property type="entry name" value="Tetrahydrobiopterin biosynthesis enzymes-like"/>
    <property type="match status" value="1"/>
</dbReference>
<accession>A0A0R1RTJ5</accession>
<evidence type="ECO:0000256" key="4">
    <source>
        <dbReference type="ARBA" id="ARBA00022801"/>
    </source>
</evidence>
<dbReference type="PANTHER" id="PTHR11109:SF7">
    <property type="entry name" value="GTP CYCLOHYDROLASE 1"/>
    <property type="match status" value="1"/>
</dbReference>
<keyword evidence="4 6" id="KW-0378">Hydrolase</keyword>
<dbReference type="GO" id="GO:0008270">
    <property type="term" value="F:zinc ion binding"/>
    <property type="evidence" value="ECO:0007669"/>
    <property type="project" value="UniProtKB-UniRule"/>
</dbReference>
<protein>
    <recommendedName>
        <fullName evidence="6">GTP cyclohydrolase 1</fullName>
        <ecNumber evidence="6">3.5.4.16</ecNumber>
    </recommendedName>
    <alternativeName>
        <fullName evidence="6">GTP cyclohydrolase I</fullName>
        <shortName evidence="6">GTP-CH-I</shortName>
    </alternativeName>
</protein>
<evidence type="ECO:0000313" key="9">
    <source>
        <dbReference type="Proteomes" id="UP000051999"/>
    </source>
</evidence>
<evidence type="ECO:0000259" key="7">
    <source>
        <dbReference type="Pfam" id="PF01227"/>
    </source>
</evidence>
<dbReference type="GO" id="GO:0046654">
    <property type="term" value="P:tetrahydrofolate biosynthetic process"/>
    <property type="evidence" value="ECO:0007669"/>
    <property type="project" value="UniProtKB-UniRule"/>
</dbReference>
<dbReference type="InterPro" id="IPR001474">
    <property type="entry name" value="GTP_CycHdrlase_I"/>
</dbReference>
<dbReference type="GO" id="GO:0005737">
    <property type="term" value="C:cytoplasm"/>
    <property type="evidence" value="ECO:0007669"/>
    <property type="project" value="TreeGrafter"/>
</dbReference>
<reference evidence="8 9" key="1">
    <citation type="journal article" date="2015" name="Genome Announc.">
        <title>Expanding the biotechnology potential of lactobacilli through comparative genomics of 213 strains and associated genera.</title>
        <authorList>
            <person name="Sun Z."/>
            <person name="Harris H.M."/>
            <person name="McCann A."/>
            <person name="Guo C."/>
            <person name="Argimon S."/>
            <person name="Zhang W."/>
            <person name="Yang X."/>
            <person name="Jeffery I.B."/>
            <person name="Cooney J.C."/>
            <person name="Kagawa T.F."/>
            <person name="Liu W."/>
            <person name="Song Y."/>
            <person name="Salvetti E."/>
            <person name="Wrobel A."/>
            <person name="Rasinkangas P."/>
            <person name="Parkhill J."/>
            <person name="Rea M.C."/>
            <person name="O'Sullivan O."/>
            <person name="Ritari J."/>
            <person name="Douillard F.P."/>
            <person name="Paul Ross R."/>
            <person name="Yang R."/>
            <person name="Briner A.E."/>
            <person name="Felis G.E."/>
            <person name="de Vos W.M."/>
            <person name="Barrangou R."/>
            <person name="Klaenhammer T.R."/>
            <person name="Caufield P.W."/>
            <person name="Cui Y."/>
            <person name="Zhang H."/>
            <person name="O'Toole P.W."/>
        </authorList>
    </citation>
    <scope>NUCLEOTIDE SEQUENCE [LARGE SCALE GENOMIC DNA]</scope>
    <source>
        <strain evidence="8 9">DSM 15814</strain>
    </source>
</reference>
<evidence type="ECO:0000313" key="8">
    <source>
        <dbReference type="EMBL" id="KRL57458.1"/>
    </source>
</evidence>
<comment type="catalytic activity">
    <reaction evidence="1 6">
        <text>GTP + H2O = 7,8-dihydroneopterin 3'-triphosphate + formate + H(+)</text>
        <dbReference type="Rhea" id="RHEA:17473"/>
        <dbReference type="ChEBI" id="CHEBI:15377"/>
        <dbReference type="ChEBI" id="CHEBI:15378"/>
        <dbReference type="ChEBI" id="CHEBI:15740"/>
        <dbReference type="ChEBI" id="CHEBI:37565"/>
        <dbReference type="ChEBI" id="CHEBI:58462"/>
        <dbReference type="EC" id="3.5.4.16"/>
    </reaction>
</comment>
<dbReference type="eggNOG" id="COG0302">
    <property type="taxonomic scope" value="Bacteria"/>
</dbReference>
<dbReference type="GO" id="GO:0003934">
    <property type="term" value="F:GTP cyclohydrolase I activity"/>
    <property type="evidence" value="ECO:0007669"/>
    <property type="project" value="UniProtKB-UniRule"/>
</dbReference>
<dbReference type="FunFam" id="3.30.1130.10:FF:000001">
    <property type="entry name" value="GTP cyclohydrolase 1"/>
    <property type="match status" value="1"/>
</dbReference>
<dbReference type="GO" id="GO:0006729">
    <property type="term" value="P:tetrahydrobiopterin biosynthetic process"/>
    <property type="evidence" value="ECO:0007669"/>
    <property type="project" value="TreeGrafter"/>
</dbReference>
<keyword evidence="6" id="KW-0479">Metal-binding</keyword>
<keyword evidence="6" id="KW-0547">Nucleotide-binding</keyword>
<dbReference type="InterPro" id="IPR020602">
    <property type="entry name" value="GTP_CycHdrlase_I_dom"/>
</dbReference>
<dbReference type="PANTHER" id="PTHR11109">
    <property type="entry name" value="GTP CYCLOHYDROLASE I"/>
    <property type="match status" value="1"/>
</dbReference>
<feature type="binding site" evidence="6">
    <location>
        <position position="81"/>
    </location>
    <ligand>
        <name>Zn(2+)</name>
        <dbReference type="ChEBI" id="CHEBI:29105"/>
    </ligand>
</feature>
<dbReference type="InterPro" id="IPR043134">
    <property type="entry name" value="GTP-CH-I_N"/>
</dbReference>
<keyword evidence="6" id="KW-0862">Zinc</keyword>
<gene>
    <name evidence="6" type="primary">folE</name>
    <name evidence="8" type="ORF">FD35_GL000479</name>
</gene>
<dbReference type="EMBL" id="AZFF01000001">
    <property type="protein sequence ID" value="KRL57458.1"/>
    <property type="molecule type" value="Genomic_DNA"/>
</dbReference>
<feature type="domain" description="GTP cyclohydrolase I" evidence="7">
    <location>
        <begin position="9"/>
        <end position="185"/>
    </location>
</feature>
<evidence type="ECO:0000256" key="5">
    <source>
        <dbReference type="ARBA" id="ARBA00023134"/>
    </source>
</evidence>
<dbReference type="GO" id="GO:0006730">
    <property type="term" value="P:one-carbon metabolic process"/>
    <property type="evidence" value="ECO:0007669"/>
    <property type="project" value="UniProtKB-UniRule"/>
</dbReference>
<comment type="pathway">
    <text evidence="2 6">Cofactor biosynthesis; 7,8-dihydroneopterin triphosphate biosynthesis; 7,8-dihydroneopterin triphosphate from GTP: step 1/1.</text>
</comment>
<evidence type="ECO:0000256" key="1">
    <source>
        <dbReference type="ARBA" id="ARBA00001052"/>
    </source>
</evidence>
<keyword evidence="5 6" id="KW-0342">GTP-binding</keyword>
<dbReference type="PATRIC" id="fig|1114972.6.peg.478"/>
<dbReference type="NCBIfam" id="NF006826">
    <property type="entry name" value="PRK09347.1-3"/>
    <property type="match status" value="1"/>
</dbReference>
<evidence type="ECO:0000256" key="2">
    <source>
        <dbReference type="ARBA" id="ARBA00005080"/>
    </source>
</evidence>
<dbReference type="EC" id="3.5.4.16" evidence="6"/>
<dbReference type="UniPathway" id="UPA00848">
    <property type="reaction ID" value="UER00151"/>
</dbReference>
<dbReference type="NCBIfam" id="NF006825">
    <property type="entry name" value="PRK09347.1-2"/>
    <property type="match status" value="1"/>
</dbReference>
<comment type="subunit">
    <text evidence="6">Homopolymer.</text>
</comment>
<name>A0A0R1RTJ5_9LACO</name>
<dbReference type="RefSeq" id="WP_017261638.1">
    <property type="nucleotide sequence ID" value="NZ_AUAW01000001.1"/>
</dbReference>
<dbReference type="HAMAP" id="MF_00223">
    <property type="entry name" value="FolE"/>
    <property type="match status" value="1"/>
</dbReference>
<dbReference type="Gene3D" id="3.30.1130.10">
    <property type="match status" value="1"/>
</dbReference>
<dbReference type="FunFam" id="1.10.286.10:FF:000001">
    <property type="entry name" value="GTP cyclohydrolase 1"/>
    <property type="match status" value="1"/>
</dbReference>
<dbReference type="GO" id="GO:0005525">
    <property type="term" value="F:GTP binding"/>
    <property type="evidence" value="ECO:0007669"/>
    <property type="project" value="UniProtKB-KW"/>
</dbReference>
<keyword evidence="3 6" id="KW-0554">One-carbon metabolism</keyword>
<evidence type="ECO:0000256" key="3">
    <source>
        <dbReference type="ARBA" id="ARBA00022563"/>
    </source>
</evidence>
<dbReference type="STRING" id="1114972.FD35_GL000479"/>
<dbReference type="Pfam" id="PF01227">
    <property type="entry name" value="GTP_cyclohydroI"/>
    <property type="match status" value="1"/>
</dbReference>
<dbReference type="Proteomes" id="UP000051999">
    <property type="component" value="Unassembled WGS sequence"/>
</dbReference>
<dbReference type="NCBIfam" id="TIGR00063">
    <property type="entry name" value="folE"/>
    <property type="match status" value="1"/>
</dbReference>
<sequence>MTDEQQATIEGAVRQILTAVGEDPDRAGLVETPARVARAYAEMFSSLEQPTFKDYKLFHEEDNADMVVVGQIPFYSMCEHHLLPFFGRVSVAYVPTNGTIIGLSKIPRLVDYVSRRPTVQENITNQVAAELEKILKPAGVAVSVAARHMCMEMRGVNKTGSVTQTATYWGEFKTNNALRQEFLMRAEHGNINV</sequence>
<proteinExistence type="inferred from homology"/>
<dbReference type="AlphaFoldDB" id="A0A0R1RTJ5"/>
<comment type="caution">
    <text evidence="8">The sequence shown here is derived from an EMBL/GenBank/DDBJ whole genome shotgun (WGS) entry which is preliminary data.</text>
</comment>
<feature type="binding site" evidence="6">
    <location>
        <position position="78"/>
    </location>
    <ligand>
        <name>Zn(2+)</name>
        <dbReference type="ChEBI" id="CHEBI:29105"/>
    </ligand>
</feature>
<dbReference type="InterPro" id="IPR043133">
    <property type="entry name" value="GTP-CH-I_C/QueF"/>
</dbReference>
<feature type="binding site" evidence="6">
    <location>
        <position position="150"/>
    </location>
    <ligand>
        <name>Zn(2+)</name>
        <dbReference type="ChEBI" id="CHEBI:29105"/>
    </ligand>
</feature>
<dbReference type="OrthoDB" id="9801207at2"/>
<dbReference type="Gene3D" id="1.10.286.10">
    <property type="match status" value="1"/>
</dbReference>
<evidence type="ECO:0000256" key="6">
    <source>
        <dbReference type="HAMAP-Rule" id="MF_00223"/>
    </source>
</evidence>
<keyword evidence="9" id="KW-1185">Reference proteome</keyword>
<comment type="similarity">
    <text evidence="6">Belongs to the GTP cyclohydrolase I family.</text>
</comment>